<comment type="subcellular location">
    <subcellularLocation>
        <location evidence="1">Cell membrane</location>
        <topology evidence="1">Multi-pass membrane protein</topology>
    </subcellularLocation>
</comment>
<keyword evidence="8" id="KW-1185">Reference proteome</keyword>
<proteinExistence type="predicted"/>
<gene>
    <name evidence="7" type="ORF">SAMN06296028_11644</name>
</gene>
<accession>A0A1X7DWG0</accession>
<evidence type="ECO:0000256" key="3">
    <source>
        <dbReference type="ARBA" id="ARBA00022692"/>
    </source>
</evidence>
<feature type="transmembrane region" description="Helical" evidence="6">
    <location>
        <begin position="28"/>
        <end position="48"/>
    </location>
</feature>
<evidence type="ECO:0000256" key="4">
    <source>
        <dbReference type="ARBA" id="ARBA00022989"/>
    </source>
</evidence>
<sequence length="293" mass="31647">MSSDHAHHADHTHHAETAAAVGWPVFEWLVAAVLVLAAAGYGWLLWSGRHRTGPSPWRPVSFYVGLLGVGVGLVGPLAHAGHTSFTAHMVGHLLVGMLGPLLLVLGAPVRVALRGLSTAGARRVSRVLRFPVVRWVTHPVVAAILNAGGLWLLYTTALFHWMHASAWGHALVHTHIFLAGYVFTAAIAGPDPDPHRSSFRARAVVLVLFIAAHSVLAKWLYAHPPAGVAPHDAHVGAQVMYYGGDVVDVLLIVLLFLGHHRATRPRPATDRMYPTLIQIGEPPVSRHHREPLS</sequence>
<feature type="transmembrane region" description="Helical" evidence="6">
    <location>
        <begin position="60"/>
        <end position="78"/>
    </location>
</feature>
<dbReference type="GO" id="GO:0005886">
    <property type="term" value="C:plasma membrane"/>
    <property type="evidence" value="ECO:0007669"/>
    <property type="project" value="UniProtKB-SubCell"/>
</dbReference>
<evidence type="ECO:0000313" key="8">
    <source>
        <dbReference type="Proteomes" id="UP000192929"/>
    </source>
</evidence>
<feature type="transmembrane region" description="Helical" evidence="6">
    <location>
        <begin position="132"/>
        <end position="154"/>
    </location>
</feature>
<dbReference type="Proteomes" id="UP000192929">
    <property type="component" value="Unassembled WGS sequence"/>
</dbReference>
<evidence type="ECO:0000256" key="6">
    <source>
        <dbReference type="SAM" id="Phobius"/>
    </source>
</evidence>
<feature type="transmembrane region" description="Helical" evidence="6">
    <location>
        <begin position="90"/>
        <end position="111"/>
    </location>
</feature>
<protein>
    <submittedName>
        <fullName evidence="7">Putative membrane protein</fullName>
    </submittedName>
</protein>
<keyword evidence="5 6" id="KW-0472">Membrane</keyword>
<evidence type="ECO:0000256" key="5">
    <source>
        <dbReference type="ARBA" id="ARBA00023136"/>
    </source>
</evidence>
<evidence type="ECO:0000256" key="1">
    <source>
        <dbReference type="ARBA" id="ARBA00004651"/>
    </source>
</evidence>
<reference evidence="8" key="1">
    <citation type="submission" date="2017-04" db="EMBL/GenBank/DDBJ databases">
        <authorList>
            <person name="Varghese N."/>
            <person name="Submissions S."/>
        </authorList>
    </citation>
    <scope>NUCLEOTIDE SEQUENCE [LARGE SCALE GENOMIC DNA]</scope>
    <source>
        <strain evidence="8">NIO-1021</strain>
    </source>
</reference>
<feature type="transmembrane region" description="Helical" evidence="6">
    <location>
        <begin position="239"/>
        <end position="257"/>
    </location>
</feature>
<keyword evidence="2" id="KW-1003">Cell membrane</keyword>
<keyword evidence="3 6" id="KW-0812">Transmembrane</keyword>
<dbReference type="RefSeq" id="WP_085107949.1">
    <property type="nucleotide sequence ID" value="NZ_FXAC01000016.1"/>
</dbReference>
<evidence type="ECO:0000313" key="7">
    <source>
        <dbReference type="EMBL" id="SMF22812.1"/>
    </source>
</evidence>
<organism evidence="7 8">
    <name type="scientific">Kocuria marina subsp. indica</name>
    <dbReference type="NCBI Taxonomy" id="1049583"/>
    <lineage>
        <taxon>Bacteria</taxon>
        <taxon>Bacillati</taxon>
        <taxon>Actinomycetota</taxon>
        <taxon>Actinomycetes</taxon>
        <taxon>Micrococcales</taxon>
        <taxon>Micrococcaceae</taxon>
        <taxon>Kocuria</taxon>
    </lineage>
</organism>
<dbReference type="EMBL" id="FXAC01000016">
    <property type="protein sequence ID" value="SMF22812.1"/>
    <property type="molecule type" value="Genomic_DNA"/>
</dbReference>
<name>A0A1X7DWG0_9MICC</name>
<evidence type="ECO:0000256" key="2">
    <source>
        <dbReference type="ARBA" id="ARBA00022475"/>
    </source>
</evidence>
<keyword evidence="4 6" id="KW-1133">Transmembrane helix</keyword>
<dbReference type="AlphaFoldDB" id="A0A1X7DWG0"/>
<dbReference type="InterPro" id="IPR019108">
    <property type="entry name" value="Caa3_assmbl_CtaG-rel"/>
</dbReference>
<dbReference type="Pfam" id="PF09678">
    <property type="entry name" value="Caa3_CtaG"/>
    <property type="match status" value="1"/>
</dbReference>
<feature type="transmembrane region" description="Helical" evidence="6">
    <location>
        <begin position="201"/>
        <end position="219"/>
    </location>
</feature>
<feature type="transmembrane region" description="Helical" evidence="6">
    <location>
        <begin position="166"/>
        <end position="189"/>
    </location>
</feature>